<dbReference type="Proteomes" id="UP001500618">
    <property type="component" value="Unassembled WGS sequence"/>
</dbReference>
<dbReference type="Gene3D" id="1.20.1260.10">
    <property type="match status" value="1"/>
</dbReference>
<evidence type="ECO:0000313" key="2">
    <source>
        <dbReference type="Proteomes" id="UP001500618"/>
    </source>
</evidence>
<dbReference type="PANTHER" id="PTHR30458">
    <property type="entry name" value="PHENYLACETIC ACID DEGRADATION PROTEIN PAA"/>
    <property type="match status" value="1"/>
</dbReference>
<dbReference type="EMBL" id="BAAANY010000008">
    <property type="protein sequence ID" value="GAA1674391.1"/>
    <property type="molecule type" value="Genomic_DNA"/>
</dbReference>
<dbReference type="InterPro" id="IPR012347">
    <property type="entry name" value="Ferritin-like"/>
</dbReference>
<comment type="caution">
    <text evidence="1">The sequence shown here is derived from an EMBL/GenBank/DDBJ whole genome shotgun (WGS) entry which is preliminary data.</text>
</comment>
<dbReference type="RefSeq" id="WP_344310029.1">
    <property type="nucleotide sequence ID" value="NZ_BAAANY010000008.1"/>
</dbReference>
<proteinExistence type="predicted"/>
<dbReference type="InterPro" id="IPR011882">
    <property type="entry name" value="PaaC"/>
</dbReference>
<dbReference type="Pfam" id="PF05138">
    <property type="entry name" value="PaaA_PaaC"/>
    <property type="match status" value="1"/>
</dbReference>
<dbReference type="InterPro" id="IPR007814">
    <property type="entry name" value="PaaA_PaaC"/>
</dbReference>
<name>A0ABN2GNX9_9ACTN</name>
<reference evidence="1 2" key="1">
    <citation type="journal article" date="2019" name="Int. J. Syst. Evol. Microbiol.">
        <title>The Global Catalogue of Microorganisms (GCM) 10K type strain sequencing project: providing services to taxonomists for standard genome sequencing and annotation.</title>
        <authorList>
            <consortium name="The Broad Institute Genomics Platform"/>
            <consortium name="The Broad Institute Genome Sequencing Center for Infectious Disease"/>
            <person name="Wu L."/>
            <person name="Ma J."/>
        </authorList>
    </citation>
    <scope>NUCLEOTIDE SEQUENCE [LARGE SCALE GENOMIC DNA]</scope>
    <source>
        <strain evidence="1 2">JCM 14718</strain>
    </source>
</reference>
<dbReference type="NCBIfam" id="TIGR02158">
    <property type="entry name" value="PA_CoA_Oxy3"/>
    <property type="match status" value="1"/>
</dbReference>
<gene>
    <name evidence="1" type="primary">paaC</name>
    <name evidence="1" type="ORF">GCM10009765_24740</name>
</gene>
<protein>
    <submittedName>
        <fullName evidence="1">Phenylacetate-CoA oxygenase subunit PaaC</fullName>
    </submittedName>
</protein>
<sequence>MGFDNAYEAIIEENDEARWAYGTGFTDPLAGLDTTVPSDVDGGDLAAYCLMLGDDALIASHRLQEWCTHGPELEDEVALANIGLDLLGQARLLLTRAGKADGTDRDEDAFAYFRAEGGFRNTRLVEAPNGDFAFSMARLLVFSAHRLALLDRLTDSRDPVLAAVAAKGVKEVTYHRDYAAGWVVRLGDGTSLSHQRMQDGLAALWPLVDELFQPHPVEHRLACAGVGVDPSTLRAEFDAVLAQILDKATLNRPTVDPAQAGGRDGQHSEALGTLLTEMQSVARAHPEATW</sequence>
<evidence type="ECO:0000313" key="1">
    <source>
        <dbReference type="EMBL" id="GAA1674391.1"/>
    </source>
</evidence>
<organism evidence="1 2">
    <name type="scientific">Fodinicola feengrottensis</name>
    <dbReference type="NCBI Taxonomy" id="435914"/>
    <lineage>
        <taxon>Bacteria</taxon>
        <taxon>Bacillati</taxon>
        <taxon>Actinomycetota</taxon>
        <taxon>Actinomycetes</taxon>
        <taxon>Mycobacteriales</taxon>
        <taxon>Fodinicola</taxon>
    </lineage>
</organism>
<dbReference type="InterPro" id="IPR009078">
    <property type="entry name" value="Ferritin-like_SF"/>
</dbReference>
<keyword evidence="2" id="KW-1185">Reference proteome</keyword>
<accession>A0ABN2GNX9</accession>
<dbReference type="PIRSF" id="PIRSF037834">
    <property type="entry name" value="PA_CoA_Oase3"/>
    <property type="match status" value="1"/>
</dbReference>
<dbReference type="SUPFAM" id="SSF47240">
    <property type="entry name" value="Ferritin-like"/>
    <property type="match status" value="1"/>
</dbReference>
<dbReference type="PANTHER" id="PTHR30458:SF0">
    <property type="entry name" value="1,2-PHENYLACETYL-COA EPOXIDASE, SUBUNIT C"/>
    <property type="match status" value="1"/>
</dbReference>
<dbReference type="InterPro" id="IPR052703">
    <property type="entry name" value="Aromatic_CoA_ox/epox"/>
</dbReference>